<comment type="similarity">
    <text evidence="1">Belongs to the peptidase S49 family.</text>
</comment>
<dbReference type="EMBL" id="REGR01000014">
    <property type="protein sequence ID" value="RXZ42703.1"/>
    <property type="molecule type" value="Genomic_DNA"/>
</dbReference>
<comment type="caution">
    <text evidence="6">The sequence shown here is derived from an EMBL/GenBank/DDBJ whole genome shotgun (WGS) entry which is preliminary data.</text>
</comment>
<dbReference type="PANTHER" id="PTHR33209">
    <property type="entry name" value="PROTEASE 4"/>
    <property type="match status" value="1"/>
</dbReference>
<organism evidence="6 7">
    <name type="scientific">Crenobacter cavernae</name>
    <dbReference type="NCBI Taxonomy" id="2290923"/>
    <lineage>
        <taxon>Bacteria</taxon>
        <taxon>Pseudomonadati</taxon>
        <taxon>Pseudomonadota</taxon>
        <taxon>Betaproteobacteria</taxon>
        <taxon>Neisseriales</taxon>
        <taxon>Neisseriaceae</taxon>
        <taxon>Crenobacter</taxon>
    </lineage>
</organism>
<evidence type="ECO:0000313" key="6">
    <source>
        <dbReference type="EMBL" id="RXZ42703.1"/>
    </source>
</evidence>
<gene>
    <name evidence="6" type="ORF">EBB06_12480</name>
</gene>
<evidence type="ECO:0000256" key="2">
    <source>
        <dbReference type="ARBA" id="ARBA00022670"/>
    </source>
</evidence>
<keyword evidence="3" id="KW-0378">Hydrolase</keyword>
<dbReference type="Proteomes" id="UP000290682">
    <property type="component" value="Unassembled WGS sequence"/>
</dbReference>
<name>A0ABY0FDK9_9NEIS</name>
<keyword evidence="7" id="KW-1185">Reference proteome</keyword>
<dbReference type="SUPFAM" id="SSF52096">
    <property type="entry name" value="ClpP/crotonase"/>
    <property type="match status" value="1"/>
</dbReference>
<dbReference type="InterPro" id="IPR002142">
    <property type="entry name" value="Peptidase_S49"/>
</dbReference>
<sequence>MGFFIGATMKEHFLLHQLFNQPHLVLPDMLHEAVAWAGRRMGVQLNQVNVSLPAMSAAAEPRAEVAQVPSAAGGSGVAVIGVYGVLVPRSANVALCARQASYEALRTALNEAVADAGVQHIVFDFDSPGGAVTGCFELAADIRAARDIKPITAIVHYSAFSAAYLLASACTEIVLSQTSGVGSVGVIMKHADFSQQLANDGVAVTTFYRGARKNDLAPEAPLSEDAVAVVDQRMDFYYGLFAGAVTEYRGLKPEDVRATEAGLYYGADAVKAGLADRVEPQQQAINRIAAEVAAGRSKTTPAPRRRMVAQALAMSMATQL</sequence>
<keyword evidence="2" id="KW-0645">Protease</keyword>
<evidence type="ECO:0000256" key="4">
    <source>
        <dbReference type="ARBA" id="ARBA00022825"/>
    </source>
</evidence>
<dbReference type="Pfam" id="PF01343">
    <property type="entry name" value="Peptidase_S49"/>
    <property type="match status" value="1"/>
</dbReference>
<protein>
    <submittedName>
        <fullName evidence="6">S49 family peptidase</fullName>
    </submittedName>
</protein>
<dbReference type="InterPro" id="IPR029045">
    <property type="entry name" value="ClpP/crotonase-like_dom_sf"/>
</dbReference>
<dbReference type="Gene3D" id="3.90.226.10">
    <property type="entry name" value="2-enoyl-CoA Hydratase, Chain A, domain 1"/>
    <property type="match status" value="1"/>
</dbReference>
<dbReference type="CDD" id="cd07022">
    <property type="entry name" value="S49_Sppa_36K_type"/>
    <property type="match status" value="1"/>
</dbReference>
<evidence type="ECO:0000256" key="1">
    <source>
        <dbReference type="ARBA" id="ARBA00008683"/>
    </source>
</evidence>
<keyword evidence="4" id="KW-0720">Serine protease</keyword>
<evidence type="ECO:0000313" key="7">
    <source>
        <dbReference type="Proteomes" id="UP000290682"/>
    </source>
</evidence>
<dbReference type="PANTHER" id="PTHR33209:SF1">
    <property type="entry name" value="PEPTIDASE S49 DOMAIN-CONTAINING PROTEIN"/>
    <property type="match status" value="1"/>
</dbReference>
<dbReference type="Gene3D" id="6.20.330.10">
    <property type="match status" value="1"/>
</dbReference>
<accession>A0ABY0FDK9</accession>
<evidence type="ECO:0000256" key="3">
    <source>
        <dbReference type="ARBA" id="ARBA00022801"/>
    </source>
</evidence>
<feature type="domain" description="Peptidase S49" evidence="5">
    <location>
        <begin position="146"/>
        <end position="292"/>
    </location>
</feature>
<reference evidence="6 7" key="1">
    <citation type="submission" date="2018-10" db="EMBL/GenBank/DDBJ databases">
        <title>Draft genome of Fastidiocella sp. strain 375T, a bacterium isolated from a karstic cave dripping water.</title>
        <authorList>
            <person name="Coelho C."/>
            <person name="Verissimo A."/>
            <person name="Tiago I."/>
        </authorList>
    </citation>
    <scope>NUCLEOTIDE SEQUENCE [LARGE SCALE GENOMIC DNA]</scope>
    <source>
        <strain evidence="6 7">CAVE-375</strain>
    </source>
</reference>
<proteinExistence type="inferred from homology"/>
<dbReference type="InterPro" id="IPR033855">
    <property type="entry name" value="Protein_C"/>
</dbReference>
<evidence type="ECO:0000259" key="5">
    <source>
        <dbReference type="Pfam" id="PF01343"/>
    </source>
</evidence>